<feature type="region of interest" description="Disordered" evidence="2">
    <location>
        <begin position="258"/>
        <end position="284"/>
    </location>
</feature>
<feature type="domain" description="AB hydrolase-1" evidence="3">
    <location>
        <begin position="25"/>
        <end position="238"/>
    </location>
</feature>
<dbReference type="PANTHER" id="PTHR43798:SF31">
    <property type="entry name" value="AB HYDROLASE SUPERFAMILY PROTEIN YCLE"/>
    <property type="match status" value="1"/>
</dbReference>
<evidence type="ECO:0000313" key="5">
    <source>
        <dbReference type="Proteomes" id="UP000301751"/>
    </source>
</evidence>
<gene>
    <name evidence="4" type="primary">rutD</name>
    <name evidence="4" type="ORF">AQPW35_22030</name>
</gene>
<dbReference type="PRINTS" id="PR00111">
    <property type="entry name" value="ABHYDROLASE"/>
</dbReference>
<keyword evidence="5" id="KW-1185">Reference proteome</keyword>
<dbReference type="GO" id="GO:0016787">
    <property type="term" value="F:hydrolase activity"/>
    <property type="evidence" value="ECO:0007669"/>
    <property type="project" value="UniProtKB-KW"/>
</dbReference>
<dbReference type="InterPro" id="IPR029058">
    <property type="entry name" value="AB_hydrolase_fold"/>
</dbReference>
<dbReference type="EMBL" id="BJCL01000004">
    <property type="protein sequence ID" value="GCL63122.1"/>
    <property type="molecule type" value="Genomic_DNA"/>
</dbReference>
<dbReference type="Gene3D" id="3.40.50.1820">
    <property type="entry name" value="alpha/beta hydrolase"/>
    <property type="match status" value="1"/>
</dbReference>
<proteinExistence type="predicted"/>
<reference evidence="5" key="1">
    <citation type="submission" date="2019-03" db="EMBL/GenBank/DDBJ databases">
        <title>Aquabacterium pictum sp.nov., the first bacteriochlorophyll a-containing freshwater bacterium in the genus Aquabacterium of the class Betaproteobacteria.</title>
        <authorList>
            <person name="Hirose S."/>
            <person name="Tank M."/>
            <person name="Hara E."/>
            <person name="Tamaki H."/>
            <person name="Takaichi S."/>
            <person name="Haruta S."/>
            <person name="Hanada S."/>
        </authorList>
    </citation>
    <scope>NUCLEOTIDE SEQUENCE [LARGE SCALE GENOMIC DNA]</scope>
    <source>
        <strain evidence="5">W35</strain>
    </source>
</reference>
<dbReference type="InterPro" id="IPR050266">
    <property type="entry name" value="AB_hydrolase_sf"/>
</dbReference>
<accession>A0A480ASR1</accession>
<comment type="caution">
    <text evidence="4">The sequence shown here is derived from an EMBL/GenBank/DDBJ whole genome shotgun (WGS) entry which is preliminary data.</text>
</comment>
<evidence type="ECO:0000256" key="2">
    <source>
        <dbReference type="SAM" id="MobiDB-lite"/>
    </source>
</evidence>
<evidence type="ECO:0000256" key="1">
    <source>
        <dbReference type="ARBA" id="ARBA00022801"/>
    </source>
</evidence>
<dbReference type="SUPFAM" id="SSF53474">
    <property type="entry name" value="alpha/beta-Hydrolases"/>
    <property type="match status" value="1"/>
</dbReference>
<evidence type="ECO:0000313" key="4">
    <source>
        <dbReference type="EMBL" id="GCL63122.1"/>
    </source>
</evidence>
<name>A0A480ASR1_9BURK</name>
<keyword evidence="1 4" id="KW-0378">Hydrolase</keyword>
<dbReference type="Pfam" id="PF00561">
    <property type="entry name" value="Abhydrolase_1"/>
    <property type="match status" value="1"/>
</dbReference>
<dbReference type="GO" id="GO:0016020">
    <property type="term" value="C:membrane"/>
    <property type="evidence" value="ECO:0007669"/>
    <property type="project" value="TreeGrafter"/>
</dbReference>
<sequence>MFVHRPDARLFSLSFGQGPSTLFALGGWVGSGEVWFELFGHLPDWRCVAYDHRGSGASTHSGSPITVAAQVDDLIAVMDAQRVQRCILGAESSGAGIALEAVLRAPHRFDGLVLVGASWSRPAPGATDSFIGRLEADHEAALRSFVDHCLPEPDSDDHRRWGLHMLRRAPLQHAVELLRSRDQLTAQDRLRDIKQPALVVHGELDCIVPPASSRLLAASLPDAELHLLPGVGHVPVFTAAARLAGLIRQRFAGGAPVDRETASVRTSLSSASPPLPSNPERTTP</sequence>
<organism evidence="4 5">
    <name type="scientific">Pseudaquabacterium pictum</name>
    <dbReference type="NCBI Taxonomy" id="2315236"/>
    <lineage>
        <taxon>Bacteria</taxon>
        <taxon>Pseudomonadati</taxon>
        <taxon>Pseudomonadota</taxon>
        <taxon>Betaproteobacteria</taxon>
        <taxon>Burkholderiales</taxon>
        <taxon>Sphaerotilaceae</taxon>
        <taxon>Pseudaquabacterium</taxon>
    </lineage>
</organism>
<dbReference type="PANTHER" id="PTHR43798">
    <property type="entry name" value="MONOACYLGLYCEROL LIPASE"/>
    <property type="match status" value="1"/>
</dbReference>
<protein>
    <submittedName>
        <fullName evidence="4">Putative aminoacrylate hydrolase RutD</fullName>
    </submittedName>
</protein>
<dbReference type="InterPro" id="IPR000073">
    <property type="entry name" value="AB_hydrolase_1"/>
</dbReference>
<dbReference type="Proteomes" id="UP000301751">
    <property type="component" value="Unassembled WGS sequence"/>
</dbReference>
<evidence type="ECO:0000259" key="3">
    <source>
        <dbReference type="Pfam" id="PF00561"/>
    </source>
</evidence>
<dbReference type="RefSeq" id="WP_162520770.1">
    <property type="nucleotide sequence ID" value="NZ_BJCL01000004.1"/>
</dbReference>
<dbReference type="AlphaFoldDB" id="A0A480ASR1"/>